<dbReference type="Gene3D" id="2.70.98.10">
    <property type="match status" value="1"/>
</dbReference>
<dbReference type="OrthoDB" id="9808779at2"/>
<dbReference type="GO" id="GO:0005975">
    <property type="term" value="P:carbohydrate metabolic process"/>
    <property type="evidence" value="ECO:0007669"/>
    <property type="project" value="InterPro"/>
</dbReference>
<evidence type="ECO:0000313" key="1">
    <source>
        <dbReference type="EMBL" id="RDS84500.1"/>
    </source>
</evidence>
<dbReference type="GO" id="GO:0016853">
    <property type="term" value="F:isomerase activity"/>
    <property type="evidence" value="ECO:0007669"/>
    <property type="project" value="InterPro"/>
</dbReference>
<organism evidence="1 2">
    <name type="scientific">Dyella monticola</name>
    <dbReference type="NCBI Taxonomy" id="1927958"/>
    <lineage>
        <taxon>Bacteria</taxon>
        <taxon>Pseudomonadati</taxon>
        <taxon>Pseudomonadota</taxon>
        <taxon>Gammaproteobacteria</taxon>
        <taxon>Lysobacterales</taxon>
        <taxon>Rhodanobacteraceae</taxon>
        <taxon>Dyella</taxon>
    </lineage>
</organism>
<keyword evidence="2" id="KW-1185">Reference proteome</keyword>
<dbReference type="InterPro" id="IPR014718">
    <property type="entry name" value="GH-type_carb-bd"/>
</dbReference>
<sequence>MEHDAKMPRDHALEPLAPGPLIRIACGELAVDIAPSAGGRIAQITRHGVPWLVGYSQENEAMIAWGSYPMVPWAGRVRHGQFRFQGSDYQLPRNLGEHAIHGVGFGAPWQIDEYSPTHLVLSLALPEDAHWPFGGTARQHIEVSENTLRLALTLTAGKHAMPATIGWHPWFQKPDQLDFEPAAMYPRDRDGIATLPVSPPVAGPWDDCFINQHPVFIHRNGQRLQLSSDCTHWVVYDQPAHATCVEPQSGPPDAFNLTSNAPILPGASVCAWFLFEWSP</sequence>
<dbReference type="AlphaFoldDB" id="A0A370X8A8"/>
<dbReference type="InterPro" id="IPR008183">
    <property type="entry name" value="Aldose_1/G6P_1-epimerase"/>
</dbReference>
<dbReference type="EMBL" id="QRBE01000001">
    <property type="protein sequence ID" value="RDS84500.1"/>
    <property type="molecule type" value="Genomic_DNA"/>
</dbReference>
<gene>
    <name evidence="1" type="ORF">DWU98_00550</name>
</gene>
<dbReference type="Pfam" id="PF01263">
    <property type="entry name" value="Aldose_epim"/>
    <property type="match status" value="1"/>
</dbReference>
<proteinExistence type="predicted"/>
<protein>
    <submittedName>
        <fullName evidence="1">Aldose epimerase</fullName>
    </submittedName>
</protein>
<dbReference type="GO" id="GO:0030246">
    <property type="term" value="F:carbohydrate binding"/>
    <property type="evidence" value="ECO:0007669"/>
    <property type="project" value="InterPro"/>
</dbReference>
<comment type="caution">
    <text evidence="1">The sequence shown here is derived from an EMBL/GenBank/DDBJ whole genome shotgun (WGS) entry which is preliminary data.</text>
</comment>
<dbReference type="Proteomes" id="UP000254258">
    <property type="component" value="Unassembled WGS sequence"/>
</dbReference>
<evidence type="ECO:0000313" key="2">
    <source>
        <dbReference type="Proteomes" id="UP000254258"/>
    </source>
</evidence>
<accession>A0A370X8A8</accession>
<dbReference type="InterPro" id="IPR011013">
    <property type="entry name" value="Gal_mutarotase_sf_dom"/>
</dbReference>
<name>A0A370X8A8_9GAMM</name>
<dbReference type="SUPFAM" id="SSF74650">
    <property type="entry name" value="Galactose mutarotase-like"/>
    <property type="match status" value="1"/>
</dbReference>
<reference evidence="1 2" key="1">
    <citation type="submission" date="2018-07" db="EMBL/GenBank/DDBJ databases">
        <title>Dyella monticola sp. nov. and Dyella psychrodurans sp. nov. isolated from monsoon evergreen broad-leaved forest soil of Dinghu Mountain, China.</title>
        <authorList>
            <person name="Gao Z."/>
            <person name="Qiu L."/>
        </authorList>
    </citation>
    <scope>NUCLEOTIDE SEQUENCE [LARGE SCALE GENOMIC DNA]</scope>
    <source>
        <strain evidence="1 2">4G-K06</strain>
    </source>
</reference>